<sequence length="59" mass="6412">MPASTRGGDSSSRRLFHILARIGAMDGWARTNWTMKNASSSRVGGPIGGLVLNLRKVYH</sequence>
<dbReference type="Proteomes" id="UP000029452">
    <property type="component" value="Unassembled WGS sequence"/>
</dbReference>
<proteinExistence type="predicted"/>
<name>A0A094W9X5_9BACT</name>
<dbReference type="AlphaFoldDB" id="A0A094W9X5"/>
<evidence type="ECO:0000313" key="1">
    <source>
        <dbReference type="EMBL" id="KGA93325.1"/>
    </source>
</evidence>
<dbReference type="EMBL" id="JPGK01000007">
    <property type="protein sequence ID" value="KGA93325.1"/>
    <property type="molecule type" value="Genomic_DNA"/>
</dbReference>
<organism evidence="1 2">
    <name type="scientific">Leptospirillum ferriphilum</name>
    <dbReference type="NCBI Taxonomy" id="178606"/>
    <lineage>
        <taxon>Bacteria</taxon>
        <taxon>Pseudomonadati</taxon>
        <taxon>Nitrospirota</taxon>
        <taxon>Nitrospiria</taxon>
        <taxon>Nitrospirales</taxon>
        <taxon>Nitrospiraceae</taxon>
        <taxon>Leptospirillum</taxon>
    </lineage>
</organism>
<protein>
    <submittedName>
        <fullName evidence="1">Uncharacterized protein</fullName>
    </submittedName>
</protein>
<evidence type="ECO:0000313" key="2">
    <source>
        <dbReference type="Proteomes" id="UP000029452"/>
    </source>
</evidence>
<accession>A0A094W9X5</accession>
<gene>
    <name evidence="1" type="ORF">LptCag_0361</name>
</gene>
<comment type="caution">
    <text evidence="1">The sequence shown here is derived from an EMBL/GenBank/DDBJ whole genome shotgun (WGS) entry which is preliminary data.</text>
</comment>
<reference evidence="1 2" key="1">
    <citation type="submission" date="2014-06" db="EMBL/GenBank/DDBJ databases">
        <title>Draft genome sequence of iron oxidizing acidophile Leptospirillum ferriphilum DSM14647.</title>
        <authorList>
            <person name="Cardenas J.P."/>
            <person name="Lazcano M."/>
            <person name="Ossandon F.J."/>
            <person name="Corbett M."/>
            <person name="Holmes D.S."/>
            <person name="Watkin E."/>
        </authorList>
    </citation>
    <scope>NUCLEOTIDE SEQUENCE [LARGE SCALE GENOMIC DNA]</scope>
    <source>
        <strain evidence="1 2">DSM 14647</strain>
    </source>
</reference>